<dbReference type="STRING" id="1120955.SAMN03080610_00968"/>
<dbReference type="OrthoDB" id="7992078at2"/>
<sequence>MAGSALHLHRVHPDNMGDAEAVFDELGTYSMHVDGCPRRPEAAYDFATELPPGRDARHKHAFVAYRDDLPIGLLDIVEGYPAPSIAFIGLLAVKERLHGKGIGRQLYTEAERLARQTLRARTIRLAVVEANPVMGFWRKMGFEPTGEVKPYLGQNVRSRVILLEKPLLAPDEEHLQG</sequence>
<gene>
    <name evidence="4" type="ORF">SAMN03080610_00968</name>
</gene>
<evidence type="ECO:0000313" key="4">
    <source>
        <dbReference type="EMBL" id="SCZ28378.1"/>
    </source>
</evidence>
<dbReference type="EMBL" id="FMVW01000002">
    <property type="protein sequence ID" value="SCZ28378.1"/>
    <property type="molecule type" value="Genomic_DNA"/>
</dbReference>
<name>A0A1G5MUU5_AFIMA</name>
<dbReference type="InterPro" id="IPR050832">
    <property type="entry name" value="Bact_Acetyltransf"/>
</dbReference>
<dbReference type="InterPro" id="IPR000182">
    <property type="entry name" value="GNAT_dom"/>
</dbReference>
<dbReference type="SUPFAM" id="SSF55729">
    <property type="entry name" value="Acyl-CoA N-acyltransferases (Nat)"/>
    <property type="match status" value="1"/>
</dbReference>
<keyword evidence="1 4" id="KW-0808">Transferase</keyword>
<evidence type="ECO:0000256" key="2">
    <source>
        <dbReference type="ARBA" id="ARBA00023315"/>
    </source>
</evidence>
<dbReference type="RefSeq" id="WP_092810177.1">
    <property type="nucleotide sequence ID" value="NZ_FMVW01000002.1"/>
</dbReference>
<reference evidence="4 5" key="1">
    <citation type="submission" date="2016-10" db="EMBL/GenBank/DDBJ databases">
        <authorList>
            <person name="de Groot N.N."/>
        </authorList>
    </citation>
    <scope>NUCLEOTIDE SEQUENCE [LARGE SCALE GENOMIC DNA]</scope>
    <source>
        <strain evidence="4 5">DSM 2698</strain>
    </source>
</reference>
<protein>
    <submittedName>
        <fullName evidence="4">Acetyltransferase (GNAT) domain-containing protein</fullName>
    </submittedName>
</protein>
<feature type="domain" description="N-acetyltransferase" evidence="3">
    <location>
        <begin position="6"/>
        <end position="168"/>
    </location>
</feature>
<dbReference type="PANTHER" id="PTHR43877">
    <property type="entry name" value="AMINOALKYLPHOSPHONATE N-ACETYLTRANSFERASE-RELATED-RELATED"/>
    <property type="match status" value="1"/>
</dbReference>
<evidence type="ECO:0000256" key="1">
    <source>
        <dbReference type="ARBA" id="ARBA00022679"/>
    </source>
</evidence>
<dbReference type="GO" id="GO:0016747">
    <property type="term" value="F:acyltransferase activity, transferring groups other than amino-acyl groups"/>
    <property type="evidence" value="ECO:0007669"/>
    <property type="project" value="InterPro"/>
</dbReference>
<dbReference type="InterPro" id="IPR016181">
    <property type="entry name" value="Acyl_CoA_acyltransferase"/>
</dbReference>
<organism evidence="4 5">
    <name type="scientific">Afifella marina DSM 2698</name>
    <dbReference type="NCBI Taxonomy" id="1120955"/>
    <lineage>
        <taxon>Bacteria</taxon>
        <taxon>Pseudomonadati</taxon>
        <taxon>Pseudomonadota</taxon>
        <taxon>Alphaproteobacteria</taxon>
        <taxon>Hyphomicrobiales</taxon>
        <taxon>Afifellaceae</taxon>
        <taxon>Afifella</taxon>
    </lineage>
</organism>
<dbReference type="Proteomes" id="UP000199347">
    <property type="component" value="Unassembled WGS sequence"/>
</dbReference>
<evidence type="ECO:0000313" key="5">
    <source>
        <dbReference type="Proteomes" id="UP000199347"/>
    </source>
</evidence>
<dbReference type="CDD" id="cd04301">
    <property type="entry name" value="NAT_SF"/>
    <property type="match status" value="1"/>
</dbReference>
<proteinExistence type="predicted"/>
<dbReference type="Pfam" id="PF00583">
    <property type="entry name" value="Acetyltransf_1"/>
    <property type="match status" value="1"/>
</dbReference>
<dbReference type="PANTHER" id="PTHR43877:SF2">
    <property type="entry name" value="AMINOALKYLPHOSPHONATE N-ACETYLTRANSFERASE-RELATED"/>
    <property type="match status" value="1"/>
</dbReference>
<accession>A0A1G5MUU5</accession>
<dbReference type="AlphaFoldDB" id="A0A1G5MUU5"/>
<keyword evidence="2" id="KW-0012">Acyltransferase</keyword>
<keyword evidence="5" id="KW-1185">Reference proteome</keyword>
<evidence type="ECO:0000259" key="3">
    <source>
        <dbReference type="PROSITE" id="PS51186"/>
    </source>
</evidence>
<dbReference type="Gene3D" id="3.40.630.30">
    <property type="match status" value="1"/>
</dbReference>
<dbReference type="PROSITE" id="PS51186">
    <property type="entry name" value="GNAT"/>
    <property type="match status" value="1"/>
</dbReference>